<dbReference type="GO" id="GO:0048194">
    <property type="term" value="P:Golgi vesicle budding"/>
    <property type="evidence" value="ECO:0007669"/>
    <property type="project" value="TreeGrafter"/>
</dbReference>
<dbReference type="InterPro" id="IPR038261">
    <property type="entry name" value="GPP34-like_sf"/>
</dbReference>
<dbReference type="GO" id="GO:0005829">
    <property type="term" value="C:cytosol"/>
    <property type="evidence" value="ECO:0007669"/>
    <property type="project" value="TreeGrafter"/>
</dbReference>
<evidence type="ECO:0000313" key="7">
    <source>
        <dbReference type="EMBL" id="KAJ7744912.1"/>
    </source>
</evidence>
<feature type="region of interest" description="Disordered" evidence="6">
    <location>
        <begin position="709"/>
        <end position="874"/>
    </location>
</feature>
<proteinExistence type="inferred from homology"/>
<evidence type="ECO:0000256" key="5">
    <source>
        <dbReference type="ARBA" id="ARBA00023136"/>
    </source>
</evidence>
<sequence>MSPRFPSPLLVLLQLIMFVRLRTALLYASTFPTLPTLYLRPPILTPQLIAIISLLLLPPFLPLPLSLAFKLANPQVRECLANGLVDKGVLRTEKRNFLLFDIATHPVVRTVFPFFPSVTFDFFGGFSFPYFAGREAFARLHVPARDFDVGARSVRVPPSALVFARSIVRGRCGRTALGGRRERDSRSQWSVDESRGQTQGAAGSRTALAYAPRRRCLWGGEGADGGGGACSRAGNAGVWSRTASRTIRPRCGRTSRRLLGYRSRAHKVGHADSKARPFAAPAADDDHLRAFRPARSVLVWAEGAALVEQGGTRSIESVDVSADGMAKRTGGGADTGAHNGLGSLVDANLGGGGWTEDAKVWTSCTLPEVQYRTSVLRAGCGALHGLSGSATAAYSRCCRVCVCCGVHAQRTLCPRQWQSRPSRPSSGCRCPCVWFGLERTVGAGDDADVCRLRGKALDGPELAKTQAEMKRAHDATYWEKHKKHIQFKATLKLFDAQWKKHGGPPPRPPDKPDFTQEFQWFEEDRWRNSMPVHLRAKQSVPLRVKRDIVPSGQHPGWDETLSPHVWLVTDPECPSPGPGLYTSWHRVQAVTEGQYEPVYFERQEDAYPEWHFHCHRGEHPHPVDPDPSNARPPFNYEQPPSTTPQSAALPSLHFAVRGGELVYNRLELAMEQYLRLSAAASTTELMATDNPYKAVFFARGAGPAVQCGSLTSPISPPARGTSTPRTTTSRGPATPSRTSRCATSRPVFVEHQQGPPIKQEKKHPGVRDENASRTRMTSISAALNEVDREAKERRAKASTARRAAIAGVLSSTPKGQGGMESGQGGKGKGKLVQEDNGEETDYGLDGEFLKIASDWVPHEDRFDPATENKPRDDT</sequence>
<reference evidence="7" key="1">
    <citation type="submission" date="2023-03" db="EMBL/GenBank/DDBJ databases">
        <title>Massive genome expansion in bonnet fungi (Mycena s.s.) driven by repeated elements and novel gene families across ecological guilds.</title>
        <authorList>
            <consortium name="Lawrence Berkeley National Laboratory"/>
            <person name="Harder C.B."/>
            <person name="Miyauchi S."/>
            <person name="Viragh M."/>
            <person name="Kuo A."/>
            <person name="Thoen E."/>
            <person name="Andreopoulos B."/>
            <person name="Lu D."/>
            <person name="Skrede I."/>
            <person name="Drula E."/>
            <person name="Henrissat B."/>
            <person name="Morin E."/>
            <person name="Kohler A."/>
            <person name="Barry K."/>
            <person name="LaButti K."/>
            <person name="Morin E."/>
            <person name="Salamov A."/>
            <person name="Lipzen A."/>
            <person name="Mereny Z."/>
            <person name="Hegedus B."/>
            <person name="Baldrian P."/>
            <person name="Stursova M."/>
            <person name="Weitz H."/>
            <person name="Taylor A."/>
            <person name="Grigoriev I.V."/>
            <person name="Nagy L.G."/>
            <person name="Martin F."/>
            <person name="Kauserud H."/>
        </authorList>
    </citation>
    <scope>NUCLEOTIDE SEQUENCE</scope>
    <source>
        <strain evidence="7">CBHHK182m</strain>
    </source>
</reference>
<gene>
    <name evidence="7" type="ORF">B0H16DRAFT_1463053</name>
</gene>
<feature type="compositionally biased region" description="Low complexity" evidence="6">
    <location>
        <begin position="717"/>
        <end position="740"/>
    </location>
</feature>
<keyword evidence="8" id="KW-1185">Reference proteome</keyword>
<organism evidence="7 8">
    <name type="scientific">Mycena metata</name>
    <dbReference type="NCBI Taxonomy" id="1033252"/>
    <lineage>
        <taxon>Eukaryota</taxon>
        <taxon>Fungi</taxon>
        <taxon>Dikarya</taxon>
        <taxon>Basidiomycota</taxon>
        <taxon>Agaricomycotina</taxon>
        <taxon>Agaricomycetes</taxon>
        <taxon>Agaricomycetidae</taxon>
        <taxon>Agaricales</taxon>
        <taxon>Marasmiineae</taxon>
        <taxon>Mycenaceae</taxon>
        <taxon>Mycena</taxon>
    </lineage>
</organism>
<feature type="compositionally biased region" description="Basic and acidic residues" evidence="6">
    <location>
        <begin position="856"/>
        <end position="874"/>
    </location>
</feature>
<keyword evidence="4" id="KW-0446">Lipid-binding</keyword>
<dbReference type="EMBL" id="JARKIB010000085">
    <property type="protein sequence ID" value="KAJ7744912.1"/>
    <property type="molecule type" value="Genomic_DNA"/>
</dbReference>
<accession>A0AAD7IM49</accession>
<evidence type="ECO:0000256" key="2">
    <source>
        <dbReference type="ARBA" id="ARBA00007284"/>
    </source>
</evidence>
<comment type="caution">
    <text evidence="7">The sequence shown here is derived from an EMBL/GenBank/DDBJ whole genome shotgun (WGS) entry which is preliminary data.</text>
</comment>
<dbReference type="Gene3D" id="1.10.3630.10">
    <property type="entry name" value="yeast vps74-n-term truncation variant domain like"/>
    <property type="match status" value="1"/>
</dbReference>
<comment type="similarity">
    <text evidence="2">Belongs to the GOLPH3/VPS74 family.</text>
</comment>
<dbReference type="GO" id="GO:0007030">
    <property type="term" value="P:Golgi organization"/>
    <property type="evidence" value="ECO:0007669"/>
    <property type="project" value="TreeGrafter"/>
</dbReference>
<feature type="compositionally biased region" description="Polar residues" evidence="6">
    <location>
        <begin position="638"/>
        <end position="647"/>
    </location>
</feature>
<dbReference type="PANTHER" id="PTHR12704:SF2">
    <property type="entry name" value="GOLGI PHOSPHOPROTEIN 3 HOMOLOG SAURON"/>
    <property type="match status" value="1"/>
</dbReference>
<dbReference type="InterPro" id="IPR008628">
    <property type="entry name" value="GPP34-like"/>
</dbReference>
<evidence type="ECO:0000256" key="1">
    <source>
        <dbReference type="ARBA" id="ARBA00004255"/>
    </source>
</evidence>
<dbReference type="GO" id="GO:0000139">
    <property type="term" value="C:Golgi membrane"/>
    <property type="evidence" value="ECO:0007669"/>
    <property type="project" value="UniProtKB-SubCell"/>
</dbReference>
<feature type="compositionally biased region" description="Gly residues" evidence="6">
    <location>
        <begin position="815"/>
        <end position="826"/>
    </location>
</feature>
<dbReference type="Proteomes" id="UP001215598">
    <property type="component" value="Unassembled WGS sequence"/>
</dbReference>
<feature type="compositionally biased region" description="Acidic residues" evidence="6">
    <location>
        <begin position="835"/>
        <end position="844"/>
    </location>
</feature>
<protein>
    <submittedName>
        <fullName evidence="7">Uncharacterized protein</fullName>
    </submittedName>
</protein>
<evidence type="ECO:0000256" key="6">
    <source>
        <dbReference type="SAM" id="MobiDB-lite"/>
    </source>
</evidence>
<evidence type="ECO:0000256" key="3">
    <source>
        <dbReference type="ARBA" id="ARBA00023034"/>
    </source>
</evidence>
<evidence type="ECO:0000313" key="8">
    <source>
        <dbReference type="Proteomes" id="UP001215598"/>
    </source>
</evidence>
<comment type="subcellular location">
    <subcellularLocation>
        <location evidence="1">Golgi apparatus membrane</location>
        <topology evidence="1">Peripheral membrane protein</topology>
        <orientation evidence="1">Cytoplasmic side</orientation>
    </subcellularLocation>
</comment>
<dbReference type="AlphaFoldDB" id="A0AAD7IM49"/>
<feature type="region of interest" description="Disordered" evidence="6">
    <location>
        <begin position="618"/>
        <end position="647"/>
    </location>
</feature>
<evidence type="ECO:0000256" key="4">
    <source>
        <dbReference type="ARBA" id="ARBA00023121"/>
    </source>
</evidence>
<feature type="region of interest" description="Disordered" evidence="6">
    <location>
        <begin position="178"/>
        <end position="204"/>
    </location>
</feature>
<dbReference type="GO" id="GO:0006890">
    <property type="term" value="P:retrograde vesicle-mediated transport, Golgi to endoplasmic reticulum"/>
    <property type="evidence" value="ECO:0007669"/>
    <property type="project" value="TreeGrafter"/>
</dbReference>
<dbReference type="GO" id="GO:0031985">
    <property type="term" value="C:Golgi cisterna"/>
    <property type="evidence" value="ECO:0007669"/>
    <property type="project" value="TreeGrafter"/>
</dbReference>
<feature type="compositionally biased region" description="Basic and acidic residues" evidence="6">
    <location>
        <begin position="758"/>
        <end position="772"/>
    </location>
</feature>
<feature type="compositionally biased region" description="Low complexity" evidence="6">
    <location>
        <begin position="797"/>
        <end position="806"/>
    </location>
</feature>
<dbReference type="GO" id="GO:0043001">
    <property type="term" value="P:Golgi to plasma membrane protein transport"/>
    <property type="evidence" value="ECO:0007669"/>
    <property type="project" value="TreeGrafter"/>
</dbReference>
<keyword evidence="5" id="KW-0472">Membrane</keyword>
<dbReference type="PANTHER" id="PTHR12704">
    <property type="entry name" value="TRANS-GOLGI PROTEIN GMX33"/>
    <property type="match status" value="1"/>
</dbReference>
<feature type="compositionally biased region" description="Polar residues" evidence="6">
    <location>
        <begin position="187"/>
        <end position="201"/>
    </location>
</feature>
<name>A0AAD7IM49_9AGAR</name>
<keyword evidence="3" id="KW-0333">Golgi apparatus</keyword>
<dbReference type="GO" id="GO:0070273">
    <property type="term" value="F:phosphatidylinositol-4-phosphate binding"/>
    <property type="evidence" value="ECO:0007669"/>
    <property type="project" value="InterPro"/>
</dbReference>
<dbReference type="GO" id="GO:0005802">
    <property type="term" value="C:trans-Golgi network"/>
    <property type="evidence" value="ECO:0007669"/>
    <property type="project" value="TreeGrafter"/>
</dbReference>